<evidence type="ECO:0000256" key="2">
    <source>
        <dbReference type="SAM" id="SignalP"/>
    </source>
</evidence>
<dbReference type="RefSeq" id="WP_157123651.1">
    <property type="nucleotide sequence ID" value="NZ_LT840185.1"/>
</dbReference>
<evidence type="ECO:0008006" key="5">
    <source>
        <dbReference type="Google" id="ProtNLM"/>
    </source>
</evidence>
<organism evidence="3 4">
    <name type="scientific">Allosphingosinicella indica</name>
    <dbReference type="NCBI Taxonomy" id="941907"/>
    <lineage>
        <taxon>Bacteria</taxon>
        <taxon>Pseudomonadati</taxon>
        <taxon>Pseudomonadota</taxon>
        <taxon>Alphaproteobacteria</taxon>
        <taxon>Sphingomonadales</taxon>
        <taxon>Sphingomonadaceae</taxon>
        <taxon>Allosphingosinicella</taxon>
    </lineage>
</organism>
<keyword evidence="4" id="KW-1185">Reference proteome</keyword>
<dbReference type="OrthoDB" id="7452412at2"/>
<dbReference type="STRING" id="941907.SAMN06295910_0392"/>
<accession>A0A1X7FZG5</accession>
<gene>
    <name evidence="3" type="ORF">SAMN06295910_0392</name>
</gene>
<name>A0A1X7FZG5_9SPHN</name>
<evidence type="ECO:0000313" key="3">
    <source>
        <dbReference type="EMBL" id="SMF61406.1"/>
    </source>
</evidence>
<evidence type="ECO:0000313" key="4">
    <source>
        <dbReference type="Proteomes" id="UP000192934"/>
    </source>
</evidence>
<feature type="compositionally biased region" description="Basic and acidic residues" evidence="1">
    <location>
        <begin position="66"/>
        <end position="82"/>
    </location>
</feature>
<feature type="signal peptide" evidence="2">
    <location>
        <begin position="1"/>
        <end position="21"/>
    </location>
</feature>
<feature type="region of interest" description="Disordered" evidence="1">
    <location>
        <begin position="66"/>
        <end position="90"/>
    </location>
</feature>
<dbReference type="AlphaFoldDB" id="A0A1X7FZG5"/>
<proteinExistence type="predicted"/>
<sequence length="90" mass="9610">MRGMLILAVAATAALGAPALAQSGASNIKTGEKMDSDKVICRKVEPATGSRLGSKRVCATAREWAQADERSREARQDIDKLQQQRAVNGQ</sequence>
<evidence type="ECO:0000256" key="1">
    <source>
        <dbReference type="SAM" id="MobiDB-lite"/>
    </source>
</evidence>
<feature type="chain" id="PRO_5013140926" description="Secreted protein" evidence="2">
    <location>
        <begin position="22"/>
        <end position="90"/>
    </location>
</feature>
<reference evidence="4" key="1">
    <citation type="submission" date="2017-04" db="EMBL/GenBank/DDBJ databases">
        <authorList>
            <person name="Varghese N."/>
            <person name="Submissions S."/>
        </authorList>
    </citation>
    <scope>NUCLEOTIDE SEQUENCE [LARGE SCALE GENOMIC DNA]</scope>
    <source>
        <strain evidence="4">Dd16</strain>
    </source>
</reference>
<keyword evidence="2" id="KW-0732">Signal</keyword>
<protein>
    <recommendedName>
        <fullName evidence="5">Secreted protein</fullName>
    </recommendedName>
</protein>
<dbReference type="Proteomes" id="UP000192934">
    <property type="component" value="Chromosome I"/>
</dbReference>
<dbReference type="EMBL" id="LT840185">
    <property type="protein sequence ID" value="SMF61406.1"/>
    <property type="molecule type" value="Genomic_DNA"/>
</dbReference>